<evidence type="ECO:0000313" key="3">
    <source>
        <dbReference type="Proteomes" id="UP000248168"/>
    </source>
</evidence>
<feature type="region of interest" description="Disordered" evidence="1">
    <location>
        <begin position="41"/>
        <end position="72"/>
    </location>
</feature>
<evidence type="ECO:0000313" key="2">
    <source>
        <dbReference type="EMBL" id="SPP63314.1"/>
    </source>
</evidence>
<proteinExistence type="predicted"/>
<feature type="compositionally biased region" description="Acidic residues" evidence="1">
    <location>
        <begin position="60"/>
        <end position="69"/>
    </location>
</feature>
<name>A0A330L0Y7_9BACT</name>
<organism evidence="2 3">
    <name type="scientific">Nitrospira lenta</name>
    <dbReference type="NCBI Taxonomy" id="1436998"/>
    <lineage>
        <taxon>Bacteria</taxon>
        <taxon>Pseudomonadati</taxon>
        <taxon>Nitrospirota</taxon>
        <taxon>Nitrospiria</taxon>
        <taxon>Nitrospirales</taxon>
        <taxon>Nitrospiraceae</taxon>
        <taxon>Nitrospira</taxon>
    </lineage>
</organism>
<dbReference type="EMBL" id="OUNR01000001">
    <property type="protein sequence ID" value="SPP63314.1"/>
    <property type="molecule type" value="Genomic_DNA"/>
</dbReference>
<gene>
    <name evidence="2" type="ORF">NITLEN_10400</name>
</gene>
<dbReference type="InParanoid" id="A0A330L0Y7"/>
<evidence type="ECO:0000256" key="1">
    <source>
        <dbReference type="SAM" id="MobiDB-lite"/>
    </source>
</evidence>
<dbReference type="AlphaFoldDB" id="A0A330L0Y7"/>
<protein>
    <submittedName>
        <fullName evidence="2">Uncharacterized protein</fullName>
    </submittedName>
</protein>
<sequence>MGPPMTGALTVYDRHCHVFLLDNPPSLSKMALTFWSFMRNRPSQNRWDDGDSPEERIDDGVGDVSVPEDYDPHPLSLYTEQTDSSLQAWERMAIRTFGSGTVDPRPDQNRPPVIN</sequence>
<feature type="compositionally biased region" description="Basic and acidic residues" evidence="1">
    <location>
        <begin position="46"/>
        <end position="59"/>
    </location>
</feature>
<dbReference type="Proteomes" id="UP000248168">
    <property type="component" value="Unassembled WGS sequence"/>
</dbReference>
<feature type="region of interest" description="Disordered" evidence="1">
    <location>
        <begin position="96"/>
        <end position="115"/>
    </location>
</feature>
<accession>A0A330L0Y7</accession>
<reference evidence="3" key="1">
    <citation type="submission" date="2018-04" db="EMBL/GenBank/DDBJ databases">
        <authorList>
            <person name="Lucker S."/>
            <person name="Sakoula D."/>
        </authorList>
    </citation>
    <scope>NUCLEOTIDE SEQUENCE [LARGE SCALE GENOMIC DNA]</scope>
</reference>
<keyword evidence="3" id="KW-1185">Reference proteome</keyword>